<feature type="domain" description="Subtilisin-like protease fibronectin type-III" evidence="1">
    <location>
        <begin position="31"/>
        <end position="122"/>
    </location>
</feature>
<accession>A0A834ZDG2</accession>
<dbReference type="AlphaFoldDB" id="A0A834ZDG2"/>
<dbReference type="Pfam" id="PF17766">
    <property type="entry name" value="fn3_6"/>
    <property type="match status" value="1"/>
</dbReference>
<proteinExistence type="predicted"/>
<evidence type="ECO:0000313" key="3">
    <source>
        <dbReference type="Proteomes" id="UP000655225"/>
    </source>
</evidence>
<dbReference type="EMBL" id="JABCRI010000006">
    <property type="protein sequence ID" value="KAF8405314.1"/>
    <property type="molecule type" value="Genomic_DNA"/>
</dbReference>
<dbReference type="OrthoDB" id="681081at2759"/>
<organism evidence="2 3">
    <name type="scientific">Tetracentron sinense</name>
    <name type="common">Spur-leaf</name>
    <dbReference type="NCBI Taxonomy" id="13715"/>
    <lineage>
        <taxon>Eukaryota</taxon>
        <taxon>Viridiplantae</taxon>
        <taxon>Streptophyta</taxon>
        <taxon>Embryophyta</taxon>
        <taxon>Tracheophyta</taxon>
        <taxon>Spermatophyta</taxon>
        <taxon>Magnoliopsida</taxon>
        <taxon>Trochodendrales</taxon>
        <taxon>Trochodendraceae</taxon>
        <taxon>Tetracentron</taxon>
    </lineage>
</organism>
<protein>
    <recommendedName>
        <fullName evidence="1">Subtilisin-like protease fibronectin type-III domain-containing protein</fullName>
    </recommendedName>
</protein>
<evidence type="ECO:0000259" key="1">
    <source>
        <dbReference type="Pfam" id="PF17766"/>
    </source>
</evidence>
<dbReference type="Gene3D" id="2.60.40.2310">
    <property type="match status" value="1"/>
</dbReference>
<dbReference type="Proteomes" id="UP000655225">
    <property type="component" value="Unassembled WGS sequence"/>
</dbReference>
<comment type="caution">
    <text evidence="2">The sequence shown here is derived from an EMBL/GenBank/DDBJ whole genome shotgun (WGS) entry which is preliminary data.</text>
</comment>
<name>A0A834ZDG2_TETSI</name>
<evidence type="ECO:0000313" key="2">
    <source>
        <dbReference type="EMBL" id="KAF8405314.1"/>
    </source>
</evidence>
<keyword evidence="3" id="KW-1185">Reference proteome</keyword>
<gene>
    <name evidence="2" type="ORF">HHK36_010218</name>
</gene>
<sequence>MVLDRRFSGNFVNESYILGCKNFSEEFNGKPSISIPELRKSVEVWRTVINVGPAKSVYTAHVKAPPRVIVRVEPPILSFNSTVKKQKLKAIFCTRESVQGRYSFGSLSWEDGTHVVRIPLVVRTIIDDFYADT</sequence>
<reference evidence="2 3" key="1">
    <citation type="submission" date="2020-04" db="EMBL/GenBank/DDBJ databases">
        <title>Plant Genome Project.</title>
        <authorList>
            <person name="Zhang R.-G."/>
        </authorList>
    </citation>
    <scope>NUCLEOTIDE SEQUENCE [LARGE SCALE GENOMIC DNA]</scope>
    <source>
        <strain evidence="2">YNK0</strain>
        <tissue evidence="2">Leaf</tissue>
    </source>
</reference>
<dbReference type="InterPro" id="IPR041469">
    <property type="entry name" value="Subtilisin-like_FN3"/>
</dbReference>